<reference evidence="3 4" key="1">
    <citation type="submission" date="2014-03" db="EMBL/GenBank/DDBJ databases">
        <title>Genomics of Bifidobacteria.</title>
        <authorList>
            <person name="Ventura M."/>
            <person name="Milani C."/>
            <person name="Lugli G.A."/>
        </authorList>
    </citation>
    <scope>NUCLEOTIDE SEQUENCE [LARGE SCALE GENOMIC DNA]</scope>
    <source>
        <strain evidence="3 4">LMG 11597</strain>
    </source>
</reference>
<dbReference type="Pfam" id="PF04471">
    <property type="entry name" value="Mrr_cat"/>
    <property type="match status" value="1"/>
</dbReference>
<dbReference type="GO" id="GO:0015666">
    <property type="term" value="F:restriction endodeoxyribonuclease activity"/>
    <property type="evidence" value="ECO:0007669"/>
    <property type="project" value="TreeGrafter"/>
</dbReference>
<dbReference type="InterPro" id="IPR011856">
    <property type="entry name" value="tRNA_endonuc-like_dom_sf"/>
</dbReference>
<dbReference type="GO" id="GO:0009307">
    <property type="term" value="P:DNA restriction-modification system"/>
    <property type="evidence" value="ECO:0007669"/>
    <property type="project" value="InterPro"/>
</dbReference>
<dbReference type="Pfam" id="PF14338">
    <property type="entry name" value="Mrr_N"/>
    <property type="match status" value="1"/>
</dbReference>
<dbReference type="InterPro" id="IPR025745">
    <property type="entry name" value="Mrr-like_N_dom"/>
</dbReference>
<accession>A0A087EAI0</accession>
<dbReference type="PANTHER" id="PTHR30015:SF7">
    <property type="entry name" value="TYPE IV METHYL-DIRECTED RESTRICTION ENZYME ECOKMRR"/>
    <property type="match status" value="1"/>
</dbReference>
<organism evidence="3 4">
    <name type="scientific">Bifidobacterium subtile</name>
    <dbReference type="NCBI Taxonomy" id="77635"/>
    <lineage>
        <taxon>Bacteria</taxon>
        <taxon>Bacillati</taxon>
        <taxon>Actinomycetota</taxon>
        <taxon>Actinomycetes</taxon>
        <taxon>Bifidobacteriales</taxon>
        <taxon>Bifidobacteriaceae</taxon>
        <taxon>Bifidobacterium</taxon>
    </lineage>
</organism>
<name>A0A087EAI0_9BIFI</name>
<dbReference type="Proteomes" id="UP000029055">
    <property type="component" value="Unassembled WGS sequence"/>
</dbReference>
<dbReference type="PANTHER" id="PTHR30015">
    <property type="entry name" value="MRR RESTRICTION SYSTEM PROTEIN"/>
    <property type="match status" value="1"/>
</dbReference>
<sequence length="312" mass="34199">MNAIPSWEDFNVFVLRALDSGAVFALRDLRRAVLSLAQLDAEQRSVALASGDSMAENRIGWSISYLNRVDAIDRPARAQYCITERGRDLLRSHPQGIAERDLRVLAKPDDRWWVTKKSTGTFGDVGDADAGDNAVETDTDTHLDPTEQIQQGIARINDEVSAALLSRLQGKEPAFFEKTVVDLLLAMGYGGAHGKGTVTQLTNDGGIDGIIDQDALGLNQIFVQAKRYLQSNTVGRSEVQGFVGALSGKADRGLFITTNTFSKGAVEYARNVPTRVILIDGHQLTQLMIKYEVGVQVTHTYRVVGIDEDFFV</sequence>
<dbReference type="eggNOG" id="COG1715">
    <property type="taxonomic scope" value="Bacteria"/>
</dbReference>
<protein>
    <submittedName>
        <fullName evidence="3">Restriction system protein</fullName>
    </submittedName>
</protein>
<dbReference type="InterPro" id="IPR011335">
    <property type="entry name" value="Restrct_endonuc-II-like"/>
</dbReference>
<dbReference type="AlphaFoldDB" id="A0A087EAI0"/>
<evidence type="ECO:0000313" key="4">
    <source>
        <dbReference type="Proteomes" id="UP000029055"/>
    </source>
</evidence>
<dbReference type="InterPro" id="IPR052906">
    <property type="entry name" value="Type_IV_Methyl-Rstrct_Enzyme"/>
</dbReference>
<dbReference type="GO" id="GO:0003677">
    <property type="term" value="F:DNA binding"/>
    <property type="evidence" value="ECO:0007669"/>
    <property type="project" value="InterPro"/>
</dbReference>
<dbReference type="InterPro" id="IPR007560">
    <property type="entry name" value="Restrct_endonuc_IV_Mrr"/>
</dbReference>
<dbReference type="STRING" id="77635.BISU_0793"/>
<dbReference type="RefSeq" id="WP_024462613.1">
    <property type="nucleotide sequence ID" value="NZ_CP062939.1"/>
</dbReference>
<gene>
    <name evidence="3" type="ORF">BISU_0793</name>
</gene>
<dbReference type="Gene3D" id="3.40.1350.10">
    <property type="match status" value="1"/>
</dbReference>
<evidence type="ECO:0000313" key="3">
    <source>
        <dbReference type="EMBL" id="KFJ04781.1"/>
    </source>
</evidence>
<dbReference type="SUPFAM" id="SSF52980">
    <property type="entry name" value="Restriction endonuclease-like"/>
    <property type="match status" value="1"/>
</dbReference>
<feature type="domain" description="Restriction endonuclease type IV Mrr" evidence="1">
    <location>
        <begin position="172"/>
        <end position="288"/>
    </location>
</feature>
<dbReference type="OrthoDB" id="9803736at2"/>
<evidence type="ECO:0000259" key="1">
    <source>
        <dbReference type="Pfam" id="PF04471"/>
    </source>
</evidence>
<dbReference type="EMBL" id="JGZR01000003">
    <property type="protein sequence ID" value="KFJ04781.1"/>
    <property type="molecule type" value="Genomic_DNA"/>
</dbReference>
<keyword evidence="4" id="KW-1185">Reference proteome</keyword>
<proteinExistence type="predicted"/>
<evidence type="ECO:0000259" key="2">
    <source>
        <dbReference type="Pfam" id="PF14338"/>
    </source>
</evidence>
<feature type="domain" description="Restriction system protein Mrr-like N-terminal" evidence="2">
    <location>
        <begin position="9"/>
        <end position="91"/>
    </location>
</feature>
<comment type="caution">
    <text evidence="3">The sequence shown here is derived from an EMBL/GenBank/DDBJ whole genome shotgun (WGS) entry which is preliminary data.</text>
</comment>